<organism evidence="1 2">
    <name type="scientific">Lentibacillus salinarum</name>
    <dbReference type="NCBI Taxonomy" id="446820"/>
    <lineage>
        <taxon>Bacteria</taxon>
        <taxon>Bacillati</taxon>
        <taxon>Bacillota</taxon>
        <taxon>Bacilli</taxon>
        <taxon>Bacillales</taxon>
        <taxon>Bacillaceae</taxon>
        <taxon>Lentibacillus</taxon>
    </lineage>
</organism>
<dbReference type="EMBL" id="JBHTNH010000001">
    <property type="protein sequence ID" value="MFD1360074.1"/>
    <property type="molecule type" value="Genomic_DNA"/>
</dbReference>
<sequence length="237" mass="25664">MNNVVILPLTAEQELVIASDNSGSIGEKPHDAVSTSNTVVGRFACRVAVMECLAARGDVQAVTMQNFTSDEAWQDYKHGVEQILDELGLGELPITGSTESNFASLQSGLGLTVIGTKSIAKTSDFLGEGEFAVIGKPLVGNEVLEQPDEVAPLWLFQRLCRLESVKALHPVGSKGVAAAWRAWTNRVNKLDCTLDLEKSAGPATCFLIAFDRRHEEKIRDIAGSFFHRLVPLDVVES</sequence>
<evidence type="ECO:0008006" key="3">
    <source>
        <dbReference type="Google" id="ProtNLM"/>
    </source>
</evidence>
<protein>
    <recommendedName>
        <fullName evidence="3">ATP-binding protein</fullName>
    </recommendedName>
</protein>
<comment type="caution">
    <text evidence="1">The sequence shown here is derived from an EMBL/GenBank/DDBJ whole genome shotgun (WGS) entry which is preliminary data.</text>
</comment>
<dbReference type="RefSeq" id="WP_382396734.1">
    <property type="nucleotide sequence ID" value="NZ_JBHTNH010000001.1"/>
</dbReference>
<proteinExistence type="predicted"/>
<dbReference type="Proteomes" id="UP001597178">
    <property type="component" value="Unassembled WGS sequence"/>
</dbReference>
<evidence type="ECO:0000313" key="2">
    <source>
        <dbReference type="Proteomes" id="UP001597178"/>
    </source>
</evidence>
<gene>
    <name evidence="1" type="ORF">ACFQ4A_00110</name>
</gene>
<name>A0ABW3ZP38_9BACI</name>
<reference evidence="2" key="1">
    <citation type="journal article" date="2019" name="Int. J. Syst. Evol. Microbiol.">
        <title>The Global Catalogue of Microorganisms (GCM) 10K type strain sequencing project: providing services to taxonomists for standard genome sequencing and annotation.</title>
        <authorList>
            <consortium name="The Broad Institute Genomics Platform"/>
            <consortium name="The Broad Institute Genome Sequencing Center for Infectious Disease"/>
            <person name="Wu L."/>
            <person name="Ma J."/>
        </authorList>
    </citation>
    <scope>NUCLEOTIDE SEQUENCE [LARGE SCALE GENOMIC DNA]</scope>
    <source>
        <strain evidence="2">CCUG 54822</strain>
    </source>
</reference>
<accession>A0ABW3ZP38</accession>
<keyword evidence="2" id="KW-1185">Reference proteome</keyword>
<evidence type="ECO:0000313" key="1">
    <source>
        <dbReference type="EMBL" id="MFD1360074.1"/>
    </source>
</evidence>